<proteinExistence type="predicted"/>
<sequence length="407" mass="45678">MVSAFLSVDLRAGGSWGGSQTRYMHREWNMRSPKVRKYQSVPVLRLVPSDRPLFFCDNCCSANFYVPICLWCKWTNATAKKSFEEKTPRGRTMSTPRLCSAGLGSRAKKSRMRGVMALAKADPRGSLDTVRSTEPPETPRSACRDNNSPGITAIDEWVKISVDEVTLPTASAQPLHDPYYGGQVRHKRQRLSTAKADANRGSMISFDRSAHPPWSDDGHAYESQSFFSDDESQGFRRSTDSRCSGTKSEGHVPRLVHSPARMRNTIGQSPSPPPSFRRRPLYHQIRNKSFASQSTFDCGAVPEISRPVTPQHDAGHPALPSTRTPPTCIEEVRVDEPSLPMLVPSIASFSRKGFSLSGETEQRMDLARIVQDGRFVFHENKPIKKRDRIMRGLRRSFKSFFNSKADK</sequence>
<keyword evidence="3" id="KW-1185">Reference proteome</keyword>
<feature type="region of interest" description="Disordered" evidence="1">
    <location>
        <begin position="226"/>
        <end position="252"/>
    </location>
</feature>
<gene>
    <name evidence="2" type="ORF">BJ322DRAFT_409320</name>
</gene>
<feature type="region of interest" description="Disordered" evidence="1">
    <location>
        <begin position="83"/>
        <end position="103"/>
    </location>
</feature>
<comment type="caution">
    <text evidence="2">The sequence shown here is derived from an EMBL/GenBank/DDBJ whole genome shotgun (WGS) entry which is preliminary data.</text>
</comment>
<accession>A0A9P6HMI7</accession>
<reference evidence="2" key="1">
    <citation type="journal article" date="2020" name="Nat. Commun.">
        <title>Large-scale genome sequencing of mycorrhizal fungi provides insights into the early evolution of symbiotic traits.</title>
        <authorList>
            <person name="Miyauchi S."/>
            <person name="Kiss E."/>
            <person name="Kuo A."/>
            <person name="Drula E."/>
            <person name="Kohler A."/>
            <person name="Sanchez-Garcia M."/>
            <person name="Morin E."/>
            <person name="Andreopoulos B."/>
            <person name="Barry K.W."/>
            <person name="Bonito G."/>
            <person name="Buee M."/>
            <person name="Carver A."/>
            <person name="Chen C."/>
            <person name="Cichocki N."/>
            <person name="Clum A."/>
            <person name="Culley D."/>
            <person name="Crous P.W."/>
            <person name="Fauchery L."/>
            <person name="Girlanda M."/>
            <person name="Hayes R.D."/>
            <person name="Keri Z."/>
            <person name="LaButti K."/>
            <person name="Lipzen A."/>
            <person name="Lombard V."/>
            <person name="Magnuson J."/>
            <person name="Maillard F."/>
            <person name="Murat C."/>
            <person name="Nolan M."/>
            <person name="Ohm R.A."/>
            <person name="Pangilinan J."/>
            <person name="Pereira M.F."/>
            <person name="Perotto S."/>
            <person name="Peter M."/>
            <person name="Pfister S."/>
            <person name="Riley R."/>
            <person name="Sitrit Y."/>
            <person name="Stielow J.B."/>
            <person name="Szollosi G."/>
            <person name="Zifcakova L."/>
            <person name="Stursova M."/>
            <person name="Spatafora J.W."/>
            <person name="Tedersoo L."/>
            <person name="Vaario L.M."/>
            <person name="Yamada A."/>
            <person name="Yan M."/>
            <person name="Wang P."/>
            <person name="Xu J."/>
            <person name="Bruns T."/>
            <person name="Baldrian P."/>
            <person name="Vilgalys R."/>
            <person name="Dunand C."/>
            <person name="Henrissat B."/>
            <person name="Grigoriev I.V."/>
            <person name="Hibbett D."/>
            <person name="Nagy L.G."/>
            <person name="Martin F.M."/>
        </authorList>
    </citation>
    <scope>NUCLEOTIDE SEQUENCE</scope>
    <source>
        <strain evidence="2">UH-Tt-Lm1</strain>
    </source>
</reference>
<dbReference type="Proteomes" id="UP000736335">
    <property type="component" value="Unassembled WGS sequence"/>
</dbReference>
<protein>
    <submittedName>
        <fullName evidence="2">Uncharacterized protein</fullName>
    </submittedName>
</protein>
<dbReference type="AlphaFoldDB" id="A0A9P6HMI7"/>
<feature type="region of interest" description="Disordered" evidence="1">
    <location>
        <begin position="120"/>
        <end position="148"/>
    </location>
</feature>
<name>A0A9P6HMI7_9AGAM</name>
<evidence type="ECO:0000313" key="2">
    <source>
        <dbReference type="EMBL" id="KAF9790718.1"/>
    </source>
</evidence>
<evidence type="ECO:0000313" key="3">
    <source>
        <dbReference type="Proteomes" id="UP000736335"/>
    </source>
</evidence>
<evidence type="ECO:0000256" key="1">
    <source>
        <dbReference type="SAM" id="MobiDB-lite"/>
    </source>
</evidence>
<organism evidence="2 3">
    <name type="scientific">Thelephora terrestris</name>
    <dbReference type="NCBI Taxonomy" id="56493"/>
    <lineage>
        <taxon>Eukaryota</taxon>
        <taxon>Fungi</taxon>
        <taxon>Dikarya</taxon>
        <taxon>Basidiomycota</taxon>
        <taxon>Agaricomycotina</taxon>
        <taxon>Agaricomycetes</taxon>
        <taxon>Thelephorales</taxon>
        <taxon>Thelephoraceae</taxon>
        <taxon>Thelephora</taxon>
    </lineage>
</organism>
<reference evidence="2" key="2">
    <citation type="submission" date="2020-11" db="EMBL/GenBank/DDBJ databases">
        <authorList>
            <consortium name="DOE Joint Genome Institute"/>
            <person name="Kuo A."/>
            <person name="Miyauchi S."/>
            <person name="Kiss E."/>
            <person name="Drula E."/>
            <person name="Kohler A."/>
            <person name="Sanchez-Garcia M."/>
            <person name="Andreopoulos B."/>
            <person name="Barry K.W."/>
            <person name="Bonito G."/>
            <person name="Buee M."/>
            <person name="Carver A."/>
            <person name="Chen C."/>
            <person name="Cichocki N."/>
            <person name="Clum A."/>
            <person name="Culley D."/>
            <person name="Crous P.W."/>
            <person name="Fauchery L."/>
            <person name="Girlanda M."/>
            <person name="Hayes R."/>
            <person name="Keri Z."/>
            <person name="Labutti K."/>
            <person name="Lipzen A."/>
            <person name="Lombard V."/>
            <person name="Magnuson J."/>
            <person name="Maillard F."/>
            <person name="Morin E."/>
            <person name="Murat C."/>
            <person name="Nolan M."/>
            <person name="Ohm R."/>
            <person name="Pangilinan J."/>
            <person name="Pereira M."/>
            <person name="Perotto S."/>
            <person name="Peter M."/>
            <person name="Riley R."/>
            <person name="Sitrit Y."/>
            <person name="Stielow B."/>
            <person name="Szollosi G."/>
            <person name="Zifcakova L."/>
            <person name="Stursova M."/>
            <person name="Spatafora J.W."/>
            <person name="Tedersoo L."/>
            <person name="Vaario L.-M."/>
            <person name="Yamada A."/>
            <person name="Yan M."/>
            <person name="Wang P."/>
            <person name="Xu J."/>
            <person name="Bruns T."/>
            <person name="Baldrian P."/>
            <person name="Vilgalys R."/>
            <person name="Henrissat B."/>
            <person name="Grigoriev I.V."/>
            <person name="Hibbett D."/>
            <person name="Nagy L.G."/>
            <person name="Martin F.M."/>
        </authorList>
    </citation>
    <scope>NUCLEOTIDE SEQUENCE</scope>
    <source>
        <strain evidence="2">UH-Tt-Lm1</strain>
    </source>
</reference>
<dbReference type="EMBL" id="WIUZ02000002">
    <property type="protein sequence ID" value="KAF9790718.1"/>
    <property type="molecule type" value="Genomic_DNA"/>
</dbReference>
<dbReference type="OrthoDB" id="2687560at2759"/>